<proteinExistence type="predicted"/>
<dbReference type="GO" id="GO:0005886">
    <property type="term" value="C:plasma membrane"/>
    <property type="evidence" value="ECO:0007669"/>
    <property type="project" value="TreeGrafter"/>
</dbReference>
<organism evidence="5 6">
    <name type="scientific">Fundidesulfovibrio magnetotacticus</name>
    <dbReference type="NCBI Taxonomy" id="2730080"/>
    <lineage>
        <taxon>Bacteria</taxon>
        <taxon>Pseudomonadati</taxon>
        <taxon>Thermodesulfobacteriota</taxon>
        <taxon>Desulfovibrionia</taxon>
        <taxon>Desulfovibrionales</taxon>
        <taxon>Desulfovibrionaceae</taxon>
        <taxon>Fundidesulfovibrio</taxon>
    </lineage>
</organism>
<dbReference type="InterPro" id="IPR029787">
    <property type="entry name" value="Nucleotide_cyclase"/>
</dbReference>
<dbReference type="InterPro" id="IPR000160">
    <property type="entry name" value="GGDEF_dom"/>
</dbReference>
<evidence type="ECO:0000256" key="1">
    <source>
        <dbReference type="ARBA" id="ARBA00012528"/>
    </source>
</evidence>
<keyword evidence="6" id="KW-1185">Reference proteome</keyword>
<dbReference type="FunFam" id="3.30.70.270:FF:000001">
    <property type="entry name" value="Diguanylate cyclase domain protein"/>
    <property type="match status" value="1"/>
</dbReference>
<sequence>MNAAGVSCGPFDAMDFLPMGILVLEEDFTVSFWNACLESWTGLSREEVLGRDARQLFPQLGRPLVTSRIRELFRGAPPAVFSYHLHNHLLPARLPDGSLRLQHSVAYGVPSCEAQVRHVVLSLQDVTEIHNRLQENLRVKLSLEQEVKRRKRVEAKLRELVTQDILTGIANRRAFLHTLHREVRRCRRHGHALSVAVLDLDHFKAINDHWGHLAGDDALKTFVRACSDELRGADTFGRLGGEEFGLILPETDMDGAQVLAGRILERVRAISITWPGGTIRFTVSLGLAELAPEDTLETLFLRADQAMYQAKAKGRDRVERA</sequence>
<dbReference type="InterPro" id="IPR013656">
    <property type="entry name" value="PAS_4"/>
</dbReference>
<dbReference type="GO" id="GO:0052621">
    <property type="term" value="F:diguanylate cyclase activity"/>
    <property type="evidence" value="ECO:0007669"/>
    <property type="project" value="UniProtKB-EC"/>
</dbReference>
<dbReference type="InterPro" id="IPR043128">
    <property type="entry name" value="Rev_trsase/Diguanyl_cyclase"/>
</dbReference>
<evidence type="ECO:0000259" key="3">
    <source>
        <dbReference type="PROSITE" id="PS50112"/>
    </source>
</evidence>
<accession>A0A6V8LNV7</accession>
<dbReference type="Gene3D" id="3.30.450.20">
    <property type="entry name" value="PAS domain"/>
    <property type="match status" value="1"/>
</dbReference>
<comment type="caution">
    <text evidence="5">The sequence shown here is derived from an EMBL/GenBank/DDBJ whole genome shotgun (WGS) entry which is preliminary data.</text>
</comment>
<dbReference type="InterPro" id="IPR000014">
    <property type="entry name" value="PAS"/>
</dbReference>
<dbReference type="InterPro" id="IPR035965">
    <property type="entry name" value="PAS-like_dom_sf"/>
</dbReference>
<dbReference type="InterPro" id="IPR050469">
    <property type="entry name" value="Diguanylate_Cyclase"/>
</dbReference>
<evidence type="ECO:0000259" key="4">
    <source>
        <dbReference type="PROSITE" id="PS50887"/>
    </source>
</evidence>
<dbReference type="AlphaFoldDB" id="A0A6V8LNV7"/>
<evidence type="ECO:0000313" key="6">
    <source>
        <dbReference type="Proteomes" id="UP000494245"/>
    </source>
</evidence>
<dbReference type="PROSITE" id="PS50112">
    <property type="entry name" value="PAS"/>
    <property type="match status" value="1"/>
</dbReference>
<dbReference type="PANTHER" id="PTHR45138:SF9">
    <property type="entry name" value="DIGUANYLATE CYCLASE DGCM-RELATED"/>
    <property type="match status" value="1"/>
</dbReference>
<comment type="catalytic activity">
    <reaction evidence="2">
        <text>2 GTP = 3',3'-c-di-GMP + 2 diphosphate</text>
        <dbReference type="Rhea" id="RHEA:24898"/>
        <dbReference type="ChEBI" id="CHEBI:33019"/>
        <dbReference type="ChEBI" id="CHEBI:37565"/>
        <dbReference type="ChEBI" id="CHEBI:58805"/>
        <dbReference type="EC" id="2.7.7.65"/>
    </reaction>
</comment>
<protein>
    <recommendedName>
        <fullName evidence="1">diguanylate cyclase</fullName>
        <ecNumber evidence="1">2.7.7.65</ecNumber>
    </recommendedName>
</protein>
<gene>
    <name evidence="5" type="primary">adrA_1</name>
    <name evidence="5" type="ORF">NNJEOMEG_01216</name>
</gene>
<reference evidence="5 6" key="1">
    <citation type="submission" date="2020-04" db="EMBL/GenBank/DDBJ databases">
        <authorList>
            <consortium name="Desulfovibrio sp. FSS-1 genome sequencing consortium"/>
            <person name="Shimoshige H."/>
            <person name="Kobayashi H."/>
            <person name="Maekawa T."/>
        </authorList>
    </citation>
    <scope>NUCLEOTIDE SEQUENCE [LARGE SCALE GENOMIC DNA]</scope>
    <source>
        <strain evidence="5 6">SIID29052-01</strain>
    </source>
</reference>
<keyword evidence="5" id="KW-0548">Nucleotidyltransferase</keyword>
<name>A0A6V8LNV7_9BACT</name>
<dbReference type="NCBIfam" id="TIGR00254">
    <property type="entry name" value="GGDEF"/>
    <property type="match status" value="1"/>
</dbReference>
<dbReference type="CDD" id="cd00130">
    <property type="entry name" value="PAS"/>
    <property type="match status" value="1"/>
</dbReference>
<feature type="domain" description="GGDEF" evidence="4">
    <location>
        <begin position="191"/>
        <end position="321"/>
    </location>
</feature>
<feature type="domain" description="PAS" evidence="3">
    <location>
        <begin position="13"/>
        <end position="76"/>
    </location>
</feature>
<reference evidence="5 6" key="2">
    <citation type="submission" date="2020-05" db="EMBL/GenBank/DDBJ databases">
        <title>Draft genome sequence of Desulfovibrio sp. strainFSS-1.</title>
        <authorList>
            <person name="Shimoshige H."/>
            <person name="Kobayashi H."/>
            <person name="Maekawa T."/>
        </authorList>
    </citation>
    <scope>NUCLEOTIDE SEQUENCE [LARGE SCALE GENOMIC DNA]</scope>
    <source>
        <strain evidence="5 6">SIID29052-01</strain>
    </source>
</reference>
<dbReference type="Pfam" id="PF08448">
    <property type="entry name" value="PAS_4"/>
    <property type="match status" value="1"/>
</dbReference>
<evidence type="ECO:0000256" key="2">
    <source>
        <dbReference type="ARBA" id="ARBA00034247"/>
    </source>
</evidence>
<evidence type="ECO:0000313" key="5">
    <source>
        <dbReference type="EMBL" id="GFK93384.1"/>
    </source>
</evidence>
<dbReference type="SMART" id="SM00267">
    <property type="entry name" value="GGDEF"/>
    <property type="match status" value="1"/>
</dbReference>
<dbReference type="Pfam" id="PF00990">
    <property type="entry name" value="GGDEF"/>
    <property type="match status" value="1"/>
</dbReference>
<dbReference type="NCBIfam" id="TIGR00229">
    <property type="entry name" value="sensory_box"/>
    <property type="match status" value="1"/>
</dbReference>
<dbReference type="Gene3D" id="3.30.70.270">
    <property type="match status" value="1"/>
</dbReference>
<dbReference type="Proteomes" id="UP000494245">
    <property type="component" value="Unassembled WGS sequence"/>
</dbReference>
<dbReference type="SMART" id="SM00091">
    <property type="entry name" value="PAS"/>
    <property type="match status" value="1"/>
</dbReference>
<dbReference type="SUPFAM" id="SSF55073">
    <property type="entry name" value="Nucleotide cyclase"/>
    <property type="match status" value="1"/>
</dbReference>
<dbReference type="EMBL" id="BLTE01000004">
    <property type="protein sequence ID" value="GFK93384.1"/>
    <property type="molecule type" value="Genomic_DNA"/>
</dbReference>
<dbReference type="CDD" id="cd01949">
    <property type="entry name" value="GGDEF"/>
    <property type="match status" value="1"/>
</dbReference>
<dbReference type="SUPFAM" id="SSF55785">
    <property type="entry name" value="PYP-like sensor domain (PAS domain)"/>
    <property type="match status" value="1"/>
</dbReference>
<keyword evidence="5" id="KW-0808">Transferase</keyword>
<dbReference type="GO" id="GO:0043709">
    <property type="term" value="P:cell adhesion involved in single-species biofilm formation"/>
    <property type="evidence" value="ECO:0007669"/>
    <property type="project" value="TreeGrafter"/>
</dbReference>
<dbReference type="GO" id="GO:1902201">
    <property type="term" value="P:negative regulation of bacterial-type flagellum-dependent cell motility"/>
    <property type="evidence" value="ECO:0007669"/>
    <property type="project" value="TreeGrafter"/>
</dbReference>
<dbReference type="RefSeq" id="WP_173082357.1">
    <property type="nucleotide sequence ID" value="NZ_BLTE01000004.1"/>
</dbReference>
<dbReference type="PROSITE" id="PS50887">
    <property type="entry name" value="GGDEF"/>
    <property type="match status" value="1"/>
</dbReference>
<dbReference type="EC" id="2.7.7.65" evidence="1"/>
<dbReference type="PANTHER" id="PTHR45138">
    <property type="entry name" value="REGULATORY COMPONENTS OF SENSORY TRANSDUCTION SYSTEM"/>
    <property type="match status" value="1"/>
</dbReference>